<feature type="compositionally biased region" description="Low complexity" evidence="1">
    <location>
        <begin position="11"/>
        <end position="22"/>
    </location>
</feature>
<feature type="compositionally biased region" description="Basic and acidic residues" evidence="1">
    <location>
        <begin position="133"/>
        <end position="156"/>
    </location>
</feature>
<feature type="compositionally biased region" description="Basic and acidic residues" evidence="1">
    <location>
        <begin position="23"/>
        <end position="37"/>
    </location>
</feature>
<evidence type="ECO:0000313" key="3">
    <source>
        <dbReference type="Proteomes" id="UP000317835"/>
    </source>
</evidence>
<feature type="region of interest" description="Disordered" evidence="1">
    <location>
        <begin position="1"/>
        <end position="219"/>
    </location>
</feature>
<sequence>MIMGRGRRVGPAALPCPALPCAESREPRAESQHRVDRSAPQPPTRHRPIRAPRPRSEPRRLRLGPDLGLEPEAGANSGARRPQSPVRRDGANPFRIAHFPTGERVAPDPRGAPGAHRPGSSRVPVPLASGRAPGDRSGPDGREPEEDRRGAPRRSEPISSSAMVGRGMGCVRTEGRTGGAPTASRPRLDRVPTGSLGSSIGGRGDGSGRASSPDGPPRCAARSEPISFVGYCFRIKTCVESGGCVVGAPTASRARTARTRPGVCSGRLALGPGRPVG</sequence>
<name>A0A518H055_9BACT</name>
<evidence type="ECO:0000256" key="1">
    <source>
        <dbReference type="SAM" id="MobiDB-lite"/>
    </source>
</evidence>
<gene>
    <name evidence="2" type="ORF">ElP_21110</name>
</gene>
<protein>
    <submittedName>
        <fullName evidence="2">Uncharacterized protein</fullName>
    </submittedName>
</protein>
<organism evidence="2 3">
    <name type="scientific">Tautonia plasticadhaerens</name>
    <dbReference type="NCBI Taxonomy" id="2527974"/>
    <lineage>
        <taxon>Bacteria</taxon>
        <taxon>Pseudomonadati</taxon>
        <taxon>Planctomycetota</taxon>
        <taxon>Planctomycetia</taxon>
        <taxon>Isosphaerales</taxon>
        <taxon>Isosphaeraceae</taxon>
        <taxon>Tautonia</taxon>
    </lineage>
</organism>
<dbReference type="AlphaFoldDB" id="A0A518H055"/>
<dbReference type="EMBL" id="CP036426">
    <property type="protein sequence ID" value="QDV34226.1"/>
    <property type="molecule type" value="Genomic_DNA"/>
</dbReference>
<feature type="compositionally biased region" description="Basic residues" evidence="1">
    <location>
        <begin position="44"/>
        <end position="53"/>
    </location>
</feature>
<dbReference type="Proteomes" id="UP000317835">
    <property type="component" value="Chromosome"/>
</dbReference>
<proteinExistence type="predicted"/>
<reference evidence="2 3" key="1">
    <citation type="submission" date="2019-02" db="EMBL/GenBank/DDBJ databases">
        <title>Deep-cultivation of Planctomycetes and their phenomic and genomic characterization uncovers novel biology.</title>
        <authorList>
            <person name="Wiegand S."/>
            <person name="Jogler M."/>
            <person name="Boedeker C."/>
            <person name="Pinto D."/>
            <person name="Vollmers J."/>
            <person name="Rivas-Marin E."/>
            <person name="Kohn T."/>
            <person name="Peeters S.H."/>
            <person name="Heuer A."/>
            <person name="Rast P."/>
            <person name="Oberbeckmann S."/>
            <person name="Bunk B."/>
            <person name="Jeske O."/>
            <person name="Meyerdierks A."/>
            <person name="Storesund J.E."/>
            <person name="Kallscheuer N."/>
            <person name="Luecker S."/>
            <person name="Lage O.M."/>
            <person name="Pohl T."/>
            <person name="Merkel B.J."/>
            <person name="Hornburger P."/>
            <person name="Mueller R.-W."/>
            <person name="Bruemmer F."/>
            <person name="Labrenz M."/>
            <person name="Spormann A.M."/>
            <person name="Op den Camp H."/>
            <person name="Overmann J."/>
            <person name="Amann R."/>
            <person name="Jetten M.S.M."/>
            <person name="Mascher T."/>
            <person name="Medema M.H."/>
            <person name="Devos D.P."/>
            <person name="Kaster A.-K."/>
            <person name="Ovreas L."/>
            <person name="Rohde M."/>
            <person name="Galperin M.Y."/>
            <person name="Jogler C."/>
        </authorList>
    </citation>
    <scope>NUCLEOTIDE SEQUENCE [LARGE SCALE GENOMIC DNA]</scope>
    <source>
        <strain evidence="2 3">ElP</strain>
    </source>
</reference>
<keyword evidence="3" id="KW-1185">Reference proteome</keyword>
<evidence type="ECO:0000313" key="2">
    <source>
        <dbReference type="EMBL" id="QDV34226.1"/>
    </source>
</evidence>
<accession>A0A518H055</accession>
<dbReference type="KEGG" id="tpla:ElP_21110"/>